<dbReference type="InterPro" id="IPR036250">
    <property type="entry name" value="AcylCo_DH-like_C"/>
</dbReference>
<dbReference type="InterPro" id="IPR009075">
    <property type="entry name" value="AcylCo_DH/oxidase_C"/>
</dbReference>
<name>A0A939F8F5_9ACTN</name>
<dbReference type="Pfam" id="PF00441">
    <property type="entry name" value="Acyl-CoA_dh_1"/>
    <property type="match status" value="1"/>
</dbReference>
<evidence type="ECO:0000313" key="10">
    <source>
        <dbReference type="EMBL" id="MBO0513488.1"/>
    </source>
</evidence>
<keyword evidence="11" id="KW-1185">Reference proteome</keyword>
<dbReference type="InterPro" id="IPR006091">
    <property type="entry name" value="Acyl-CoA_Oxase/DH_mid-dom"/>
</dbReference>
<dbReference type="GO" id="GO:0050660">
    <property type="term" value="F:flavin adenine dinucleotide binding"/>
    <property type="evidence" value="ECO:0007669"/>
    <property type="project" value="InterPro"/>
</dbReference>
<dbReference type="SUPFAM" id="SSF47203">
    <property type="entry name" value="Acyl-CoA dehydrogenase C-terminal domain-like"/>
    <property type="match status" value="1"/>
</dbReference>
<evidence type="ECO:0000256" key="4">
    <source>
        <dbReference type="ARBA" id="ARBA00022827"/>
    </source>
</evidence>
<evidence type="ECO:0000313" key="11">
    <source>
        <dbReference type="Proteomes" id="UP000664167"/>
    </source>
</evidence>
<dbReference type="CDD" id="cd00567">
    <property type="entry name" value="ACAD"/>
    <property type="match status" value="1"/>
</dbReference>
<organism evidence="10 11">
    <name type="scientific">Streptomyces beijiangensis</name>
    <dbReference type="NCBI Taxonomy" id="163361"/>
    <lineage>
        <taxon>Bacteria</taxon>
        <taxon>Bacillati</taxon>
        <taxon>Actinomycetota</taxon>
        <taxon>Actinomycetes</taxon>
        <taxon>Kitasatosporales</taxon>
        <taxon>Streptomycetaceae</taxon>
        <taxon>Streptomyces</taxon>
    </lineage>
</organism>
<evidence type="ECO:0000256" key="1">
    <source>
        <dbReference type="ARBA" id="ARBA00001974"/>
    </source>
</evidence>
<protein>
    <submittedName>
        <fullName evidence="10">Acyl-CoA/acyl-ACP dehydrogenase</fullName>
    </submittedName>
</protein>
<reference evidence="10" key="1">
    <citation type="submission" date="2021-03" db="EMBL/GenBank/DDBJ databases">
        <title>Streptomyces poriferae sp. nov., a novel marine sponge-derived Actinobacteria species with anti-MRSA activity.</title>
        <authorList>
            <person name="Sandoval-Powers M."/>
            <person name="Kralova S."/>
            <person name="Nguyen G.-S."/>
            <person name="Fawwal D."/>
            <person name="Degnes K."/>
            <person name="Klinkenberg G."/>
            <person name="Sletta H."/>
            <person name="Wentzel A."/>
            <person name="Liles M.R."/>
        </authorList>
    </citation>
    <scope>NUCLEOTIDE SEQUENCE</scope>
    <source>
        <strain evidence="10">DSM 41794</strain>
    </source>
</reference>
<dbReference type="GO" id="GO:0003995">
    <property type="term" value="F:acyl-CoA dehydrogenase activity"/>
    <property type="evidence" value="ECO:0007669"/>
    <property type="project" value="TreeGrafter"/>
</dbReference>
<dbReference type="PANTHER" id="PTHR43884:SF40">
    <property type="entry name" value="ACYL-COA DEHYDROGENASE"/>
    <property type="match status" value="1"/>
</dbReference>
<feature type="domain" description="Acyl-CoA oxidase/dehydrogenase middle" evidence="8">
    <location>
        <begin position="150"/>
        <end position="245"/>
    </location>
</feature>
<dbReference type="InterPro" id="IPR009100">
    <property type="entry name" value="AcylCoA_DH/oxidase_NM_dom_sf"/>
</dbReference>
<feature type="domain" description="Acyl-CoA dehydrogenase/oxidase N-terminal" evidence="9">
    <location>
        <begin position="37"/>
        <end position="125"/>
    </location>
</feature>
<keyword evidence="3 5" id="KW-0285">Flavoprotein</keyword>
<accession>A0A939F8F5</accession>
<keyword evidence="5" id="KW-0560">Oxidoreductase</keyword>
<dbReference type="EMBL" id="JAFLRJ010000152">
    <property type="protein sequence ID" value="MBO0513488.1"/>
    <property type="molecule type" value="Genomic_DNA"/>
</dbReference>
<evidence type="ECO:0000259" key="9">
    <source>
        <dbReference type="Pfam" id="PF02771"/>
    </source>
</evidence>
<evidence type="ECO:0000259" key="7">
    <source>
        <dbReference type="Pfam" id="PF00441"/>
    </source>
</evidence>
<proteinExistence type="inferred from homology"/>
<dbReference type="Proteomes" id="UP000664167">
    <property type="component" value="Unassembled WGS sequence"/>
</dbReference>
<dbReference type="Pfam" id="PF02770">
    <property type="entry name" value="Acyl-CoA_dh_M"/>
    <property type="match status" value="1"/>
</dbReference>
<dbReference type="Pfam" id="PF02771">
    <property type="entry name" value="Acyl-CoA_dh_N"/>
    <property type="match status" value="1"/>
</dbReference>
<evidence type="ECO:0000256" key="2">
    <source>
        <dbReference type="ARBA" id="ARBA00009347"/>
    </source>
</evidence>
<evidence type="ECO:0000256" key="5">
    <source>
        <dbReference type="RuleBase" id="RU362125"/>
    </source>
</evidence>
<comment type="similarity">
    <text evidence="2 5">Belongs to the acyl-CoA dehydrogenase family.</text>
</comment>
<evidence type="ECO:0000259" key="8">
    <source>
        <dbReference type="Pfam" id="PF02770"/>
    </source>
</evidence>
<feature type="region of interest" description="Disordered" evidence="6">
    <location>
        <begin position="547"/>
        <end position="567"/>
    </location>
</feature>
<dbReference type="PANTHER" id="PTHR43884">
    <property type="entry name" value="ACYL-COA DEHYDROGENASE"/>
    <property type="match status" value="1"/>
</dbReference>
<dbReference type="Gene3D" id="1.20.140.10">
    <property type="entry name" value="Butyryl-CoA Dehydrogenase, subunit A, domain 3"/>
    <property type="match status" value="2"/>
</dbReference>
<evidence type="ECO:0000256" key="6">
    <source>
        <dbReference type="SAM" id="MobiDB-lite"/>
    </source>
</evidence>
<dbReference type="InterPro" id="IPR046373">
    <property type="entry name" value="Acyl-CoA_Oxase/DH_mid-dom_sf"/>
</dbReference>
<dbReference type="SUPFAM" id="SSF56645">
    <property type="entry name" value="Acyl-CoA dehydrogenase NM domain-like"/>
    <property type="match status" value="1"/>
</dbReference>
<comment type="caution">
    <text evidence="10">The sequence shown here is derived from an EMBL/GenBank/DDBJ whole genome shotgun (WGS) entry which is preliminary data.</text>
</comment>
<dbReference type="RefSeq" id="WP_206962909.1">
    <property type="nucleotide sequence ID" value="NZ_BAAAJJ010000009.1"/>
</dbReference>
<comment type="cofactor">
    <cofactor evidence="1 5">
        <name>FAD</name>
        <dbReference type="ChEBI" id="CHEBI:57692"/>
    </cofactor>
</comment>
<keyword evidence="4 5" id="KW-0274">FAD</keyword>
<feature type="domain" description="Acyl-CoA dehydrogenase/oxidase C-terminal" evidence="7">
    <location>
        <begin position="278"/>
        <end position="404"/>
    </location>
</feature>
<sequence>MTHVPEPQGFLHALATGRLDWERLRGAPGRDAGERQEGERVAAEIAEFLEKRVDPDEVDRTGELPAGLLDEIRGRGYFKLRNDEAVGGLALGSYEALRVIERASRHSVAVGQLIAIPNAVGASALIPALPEGRVRDFVTRRVAEGAISGFGVTEAAGQNNAWTGMTATRAPDGSGHVLRGEKLFTGNGPVADLLAVAATEGEGAERRLVVAFVDTADSPGFRVASEIGFVGSKGLPNAALRFDDVYVPADRVLRGEPGDPRMSAAMRSVVLTGQLYFTAAPAMAVARQCLLWTREFIDERTIDGRGLGAYDLIQRIAATTRAEVYAMESVLERSLAGEGADGRWFERMAAKNLSVGTAWRIVDRTVSLFGGAGLETVASKRRRGASPVPLERAFRDARGLRVAGNVDFQLDQQLGRRLLTECFLTPGEEAAPLVSGSPQVPGDDDLSPANLAHLSETARQVHQLYGSCRELVADHADPDDLFRNQEAVALVARIAAELFAVSAVLARAGRASGEDGGGEQALADVHCTAAWHRVAGLRRALDACRDTGSRPDYSAISHSQPMMGHDS</sequence>
<dbReference type="InterPro" id="IPR037069">
    <property type="entry name" value="AcylCoA_DH/ox_N_sf"/>
</dbReference>
<evidence type="ECO:0000256" key="3">
    <source>
        <dbReference type="ARBA" id="ARBA00022630"/>
    </source>
</evidence>
<dbReference type="Gene3D" id="1.10.540.10">
    <property type="entry name" value="Acyl-CoA dehydrogenase/oxidase, N-terminal domain"/>
    <property type="match status" value="1"/>
</dbReference>
<dbReference type="InterPro" id="IPR013786">
    <property type="entry name" value="AcylCoA_DH/ox_N"/>
</dbReference>
<dbReference type="Gene3D" id="2.40.110.10">
    <property type="entry name" value="Butyryl-CoA Dehydrogenase, subunit A, domain 2"/>
    <property type="match status" value="1"/>
</dbReference>
<dbReference type="AlphaFoldDB" id="A0A939F8F5"/>
<gene>
    <name evidence="10" type="ORF">J0695_17020</name>
</gene>